<gene>
    <name evidence="1" type="ORF">SI8410_12016430</name>
</gene>
<sequence length="33" mass="3893">MTKSRPNYYIICISKVHKIRIKKKINNSCSNNP</sequence>
<protein>
    <submittedName>
        <fullName evidence="1">Uncharacterized protein</fullName>
    </submittedName>
</protein>
<name>A0A7I8L7M3_SPIIN</name>
<keyword evidence="2" id="KW-1185">Reference proteome</keyword>
<dbReference type="Proteomes" id="UP000663760">
    <property type="component" value="Chromosome 12"/>
</dbReference>
<evidence type="ECO:0000313" key="1">
    <source>
        <dbReference type="EMBL" id="CAA7405752.1"/>
    </source>
</evidence>
<organism evidence="1 2">
    <name type="scientific">Spirodela intermedia</name>
    <name type="common">Intermediate duckweed</name>
    <dbReference type="NCBI Taxonomy" id="51605"/>
    <lineage>
        <taxon>Eukaryota</taxon>
        <taxon>Viridiplantae</taxon>
        <taxon>Streptophyta</taxon>
        <taxon>Embryophyta</taxon>
        <taxon>Tracheophyta</taxon>
        <taxon>Spermatophyta</taxon>
        <taxon>Magnoliopsida</taxon>
        <taxon>Liliopsida</taxon>
        <taxon>Araceae</taxon>
        <taxon>Lemnoideae</taxon>
        <taxon>Spirodela</taxon>
    </lineage>
</organism>
<reference evidence="1" key="1">
    <citation type="submission" date="2020-02" db="EMBL/GenBank/DDBJ databases">
        <authorList>
            <person name="Scholz U."/>
            <person name="Mascher M."/>
            <person name="Fiebig A."/>
        </authorList>
    </citation>
    <scope>NUCLEOTIDE SEQUENCE</scope>
</reference>
<dbReference type="AlphaFoldDB" id="A0A7I8L7M3"/>
<proteinExistence type="predicted"/>
<accession>A0A7I8L7M3</accession>
<evidence type="ECO:0000313" key="2">
    <source>
        <dbReference type="Proteomes" id="UP000663760"/>
    </source>
</evidence>
<dbReference type="EMBL" id="LR746275">
    <property type="protein sequence ID" value="CAA7405752.1"/>
    <property type="molecule type" value="Genomic_DNA"/>
</dbReference>